<organism evidence="1 2">
    <name type="scientific">Sulfoacidibacillus thermotolerans</name>
    <name type="common">Acidibacillus sulfuroxidans</name>
    <dbReference type="NCBI Taxonomy" id="1765684"/>
    <lineage>
        <taxon>Bacteria</taxon>
        <taxon>Bacillati</taxon>
        <taxon>Bacillota</taxon>
        <taxon>Bacilli</taxon>
        <taxon>Bacillales</taxon>
        <taxon>Alicyclobacillaceae</taxon>
        <taxon>Sulfoacidibacillus</taxon>
    </lineage>
</organism>
<evidence type="ECO:0000313" key="1">
    <source>
        <dbReference type="EMBL" id="PWI59039.1"/>
    </source>
</evidence>
<proteinExistence type="predicted"/>
<name>A0A2U3DCM5_SULT2</name>
<keyword evidence="2" id="KW-1185">Reference proteome</keyword>
<comment type="caution">
    <text evidence="1">The sequence shown here is derived from an EMBL/GenBank/DDBJ whole genome shotgun (WGS) entry which is preliminary data.</text>
</comment>
<gene>
    <name evidence="1" type="ORF">BM613_00025</name>
</gene>
<dbReference type="AlphaFoldDB" id="A0A2U3DCM5"/>
<reference evidence="1 2" key="1">
    <citation type="submission" date="2016-11" db="EMBL/GenBank/DDBJ databases">
        <title>Comparative genomics of Acidibacillus ferroxidans species.</title>
        <authorList>
            <person name="Oliveira G."/>
            <person name="Nunes G."/>
            <person name="Oliveira R."/>
            <person name="Araujo F."/>
            <person name="Salim A."/>
            <person name="Scholte L."/>
            <person name="Morais D."/>
            <person name="Nancucheo I."/>
            <person name="Johnson D.B."/>
            <person name="Grail B."/>
            <person name="Bittencourt J."/>
            <person name="Valadares R."/>
        </authorList>
    </citation>
    <scope>NUCLEOTIDE SEQUENCE [LARGE SCALE GENOMIC DNA]</scope>
    <source>
        <strain evidence="1 2">Y002</strain>
    </source>
</reference>
<sequence length="97" mass="11428">MRNARTLIERIVLSKVVEGELRTLDLDMHQSDQGYEIYVFDAEEDFEAPPLYCETFEDAKRMFAQYMDLIVHEPVLPTESVYDFAQRIYRKLSTKAS</sequence>
<dbReference type="OrthoDB" id="2990678at2"/>
<protein>
    <submittedName>
        <fullName evidence="1">Uncharacterized protein</fullName>
    </submittedName>
</protein>
<evidence type="ECO:0000313" key="2">
    <source>
        <dbReference type="Proteomes" id="UP000245380"/>
    </source>
</evidence>
<dbReference type="Proteomes" id="UP000245380">
    <property type="component" value="Unassembled WGS sequence"/>
</dbReference>
<dbReference type="EMBL" id="MPDK01000001">
    <property type="protein sequence ID" value="PWI59039.1"/>
    <property type="molecule type" value="Genomic_DNA"/>
</dbReference>
<accession>A0A2U3DCM5</accession>